<evidence type="ECO:0000313" key="3">
    <source>
        <dbReference type="Proteomes" id="UP001152320"/>
    </source>
</evidence>
<dbReference type="PANTHER" id="PTHR11505">
    <property type="entry name" value="L1 TRANSPOSABLE ELEMENT-RELATED"/>
    <property type="match status" value="1"/>
</dbReference>
<dbReference type="Proteomes" id="UP001152320">
    <property type="component" value="Unassembled WGS sequence"/>
</dbReference>
<reference evidence="2" key="1">
    <citation type="submission" date="2021-10" db="EMBL/GenBank/DDBJ databases">
        <title>Tropical sea cucumber genome reveals ecological adaptation and Cuvierian tubules defense mechanism.</title>
        <authorList>
            <person name="Chen T."/>
        </authorList>
    </citation>
    <scope>NUCLEOTIDE SEQUENCE</scope>
    <source>
        <strain evidence="2">Nanhai2018</strain>
        <tissue evidence="2">Muscle</tissue>
    </source>
</reference>
<keyword evidence="1" id="KW-0175">Coiled coil</keyword>
<dbReference type="OrthoDB" id="5958414at2759"/>
<dbReference type="Gene3D" id="3.30.70.1820">
    <property type="entry name" value="L1 transposable element, RRM domain"/>
    <property type="match status" value="1"/>
</dbReference>
<evidence type="ECO:0000313" key="2">
    <source>
        <dbReference type="EMBL" id="KAJ8018445.1"/>
    </source>
</evidence>
<evidence type="ECO:0000256" key="1">
    <source>
        <dbReference type="SAM" id="Coils"/>
    </source>
</evidence>
<comment type="caution">
    <text evidence="2">The sequence shown here is derived from an EMBL/GenBank/DDBJ whole genome shotgun (WGS) entry which is preliminary data.</text>
</comment>
<organism evidence="2 3">
    <name type="scientific">Holothuria leucospilota</name>
    <name type="common">Black long sea cucumber</name>
    <name type="synonym">Mertensiothuria leucospilota</name>
    <dbReference type="NCBI Taxonomy" id="206669"/>
    <lineage>
        <taxon>Eukaryota</taxon>
        <taxon>Metazoa</taxon>
        <taxon>Echinodermata</taxon>
        <taxon>Eleutherozoa</taxon>
        <taxon>Echinozoa</taxon>
        <taxon>Holothuroidea</taxon>
        <taxon>Aspidochirotacea</taxon>
        <taxon>Aspidochirotida</taxon>
        <taxon>Holothuriidae</taxon>
        <taxon>Holothuria</taxon>
    </lineage>
</organism>
<dbReference type="AlphaFoldDB" id="A0A9Q0YAK0"/>
<dbReference type="EMBL" id="JAIZAY010000363">
    <property type="protein sequence ID" value="KAJ8018445.1"/>
    <property type="molecule type" value="Genomic_DNA"/>
</dbReference>
<name>A0A9Q0YAK0_HOLLE</name>
<proteinExistence type="predicted"/>
<accession>A0A9Q0YAK0</accession>
<protein>
    <submittedName>
        <fullName evidence="2">LINE-1 retrotransposable element ORF1 protein</fullName>
    </submittedName>
</protein>
<dbReference type="InterPro" id="IPR004244">
    <property type="entry name" value="Transposase_22"/>
</dbReference>
<feature type="coiled-coil region" evidence="1">
    <location>
        <begin position="23"/>
        <end position="60"/>
    </location>
</feature>
<keyword evidence="3" id="KW-1185">Reference proteome</keyword>
<sequence>MEKSLRRIGRDVKHINDELGRIEKEFGKAVEFLSKRVDQLEKQDKLLEKKVEELERVNHEQADLINVQERFSRRSNLRIVGYPAAEGENCIEIAKSVLEEVGVTNPKIERAHRDGRLHPTRPRHLLVKLSFYQDKITALKYQREKLNSKDYFLTDDLTRVDLQEKRKWRRQVSQLFQEGTRLRFTAGKWRDRSGKPYPFAHSPV</sequence>
<gene>
    <name evidence="2" type="ORF">HOLleu_43570</name>
</gene>